<evidence type="ECO:0000313" key="1">
    <source>
        <dbReference type="EMBL" id="ABP35502.1"/>
    </source>
</evidence>
<protein>
    <submittedName>
        <fullName evidence="1">ORF59c</fullName>
    </submittedName>
</protein>
<organism evidence="1">
    <name type="scientific">Pinus koraiensis</name>
    <name type="common">Korean pine</name>
    <dbReference type="NCBI Taxonomy" id="88728"/>
    <lineage>
        <taxon>Eukaryota</taxon>
        <taxon>Viridiplantae</taxon>
        <taxon>Streptophyta</taxon>
        <taxon>Embryophyta</taxon>
        <taxon>Tracheophyta</taxon>
        <taxon>Spermatophyta</taxon>
        <taxon>Pinopsida</taxon>
        <taxon>Pinidae</taxon>
        <taxon>Conifers I</taxon>
        <taxon>Pinales</taxon>
        <taxon>Pinaceae</taxon>
        <taxon>Pinus</taxon>
        <taxon>Pinus subgen. Strobus</taxon>
    </lineage>
</organism>
<dbReference type="EMBL" id="AY228468">
    <property type="protein sequence ID" value="ABP35502.1"/>
    <property type="molecule type" value="Genomic_DNA"/>
</dbReference>
<accession>A4QMG5</accession>
<reference evidence="1" key="1">
    <citation type="submission" date="2007-04" db="EMBL/GenBank/DDBJ databases">
        <authorList>
            <person name="Noh E.W."/>
            <person name="Lee J.S."/>
            <person name="Choi Y.I."/>
            <person name="Han M.S."/>
            <person name="Yi Y.S."/>
            <person name="Han S.U."/>
        </authorList>
    </citation>
    <scope>NUCLEOTIDE SEQUENCE</scope>
</reference>
<name>A4QMG5_PINKO</name>
<geneLocation type="chloroplast" evidence="1"/>
<sequence>MVIDPNSSGQDTSFSEYNPLLHKRIGNSLCRCGITSIRILIELSNRFGAIRAGSTLWGI</sequence>
<dbReference type="AlphaFoldDB" id="A4QMG5"/>
<keyword evidence="1" id="KW-0934">Plastid</keyword>
<proteinExistence type="predicted"/>
<keyword evidence="1" id="KW-0150">Chloroplast</keyword>